<evidence type="ECO:0000259" key="2">
    <source>
        <dbReference type="Pfam" id="PF08241"/>
    </source>
</evidence>
<evidence type="ECO:0000256" key="1">
    <source>
        <dbReference type="SAM" id="MobiDB-lite"/>
    </source>
</evidence>
<proteinExistence type="predicted"/>
<dbReference type="AlphaFoldDB" id="A0A850Q0Y3"/>
<dbReference type="InterPro" id="IPR013216">
    <property type="entry name" value="Methyltransf_11"/>
</dbReference>
<dbReference type="GO" id="GO:0032259">
    <property type="term" value="P:methylation"/>
    <property type="evidence" value="ECO:0007669"/>
    <property type="project" value="UniProtKB-KW"/>
</dbReference>
<keyword evidence="3" id="KW-0808">Transferase</keyword>
<name>A0A850Q0Y3_9MYCO</name>
<dbReference type="RefSeq" id="WP_178361977.1">
    <property type="nucleotide sequence ID" value="NZ_JABFYL010000050.1"/>
</dbReference>
<dbReference type="CDD" id="cd02440">
    <property type="entry name" value="AdoMet_MTases"/>
    <property type="match status" value="1"/>
</dbReference>
<dbReference type="EMBL" id="JABFYL010000050">
    <property type="protein sequence ID" value="NVN53764.1"/>
    <property type="molecule type" value="Genomic_DNA"/>
</dbReference>
<evidence type="ECO:0000313" key="4">
    <source>
        <dbReference type="Proteomes" id="UP000570517"/>
    </source>
</evidence>
<feature type="region of interest" description="Disordered" evidence="1">
    <location>
        <begin position="1"/>
        <end position="21"/>
    </location>
</feature>
<protein>
    <submittedName>
        <fullName evidence="3">SAM-dependent methyltransferase</fullName>
    </submittedName>
</protein>
<keyword evidence="3" id="KW-0489">Methyltransferase</keyword>
<dbReference type="Pfam" id="PF08241">
    <property type="entry name" value="Methyltransf_11"/>
    <property type="match status" value="1"/>
</dbReference>
<feature type="compositionally biased region" description="Polar residues" evidence="1">
    <location>
        <begin position="1"/>
        <end position="11"/>
    </location>
</feature>
<gene>
    <name evidence="3" type="ORF">HLY00_2859</name>
</gene>
<organism evidence="3 4">
    <name type="scientific">Mycolicibacterium hippocampi</name>
    <dbReference type="NCBI Taxonomy" id="659824"/>
    <lineage>
        <taxon>Bacteria</taxon>
        <taxon>Bacillati</taxon>
        <taxon>Actinomycetota</taxon>
        <taxon>Actinomycetes</taxon>
        <taxon>Mycobacteriales</taxon>
        <taxon>Mycobacteriaceae</taxon>
        <taxon>Mycolicibacterium</taxon>
    </lineage>
</organism>
<keyword evidence="4" id="KW-1185">Reference proteome</keyword>
<dbReference type="PANTHER" id="PTHR43591:SF24">
    <property type="entry name" value="2-METHOXY-6-POLYPRENYL-1,4-BENZOQUINOL METHYLASE, MITOCHONDRIAL"/>
    <property type="match status" value="1"/>
</dbReference>
<dbReference type="SUPFAM" id="SSF53335">
    <property type="entry name" value="S-adenosyl-L-methionine-dependent methyltransferases"/>
    <property type="match status" value="1"/>
</dbReference>
<evidence type="ECO:0000313" key="3">
    <source>
        <dbReference type="EMBL" id="NVN53764.1"/>
    </source>
</evidence>
<dbReference type="GO" id="GO:0008757">
    <property type="term" value="F:S-adenosylmethionine-dependent methyltransferase activity"/>
    <property type="evidence" value="ECO:0007669"/>
    <property type="project" value="InterPro"/>
</dbReference>
<feature type="domain" description="Methyltransferase type 11" evidence="2">
    <location>
        <begin position="61"/>
        <end position="154"/>
    </location>
</feature>
<dbReference type="Gene3D" id="3.40.50.150">
    <property type="entry name" value="Vaccinia Virus protein VP39"/>
    <property type="match status" value="1"/>
</dbReference>
<dbReference type="Proteomes" id="UP000570517">
    <property type="component" value="Unassembled WGS sequence"/>
</dbReference>
<accession>A0A850Q0Y3</accession>
<comment type="caution">
    <text evidence="3">The sequence shown here is derived from an EMBL/GenBank/DDBJ whole genome shotgun (WGS) entry which is preliminary data.</text>
</comment>
<dbReference type="PANTHER" id="PTHR43591">
    <property type="entry name" value="METHYLTRANSFERASE"/>
    <property type="match status" value="1"/>
</dbReference>
<reference evidence="3 4" key="1">
    <citation type="submission" date="2020-05" db="EMBL/GenBank/DDBJ databases">
        <title>Draft genome sequence of Mycobacterium hippocampi DL, isolated from European seabass, Dicentrarchus labrax, reared in fish farms.</title>
        <authorList>
            <person name="Stathopoulou P."/>
            <person name="Asimakis E."/>
            <person name="Tzokas K."/>
            <person name="Batargias C."/>
            <person name="Tsiamis G."/>
        </authorList>
    </citation>
    <scope>NUCLEOTIDE SEQUENCE [LARGE SCALE GENOMIC DNA]</scope>
    <source>
        <strain evidence="3 4">DL</strain>
    </source>
</reference>
<sequence length="286" mass="30861">MSTTPTHPQTQSDRDADSRLKAKHRALWASGDYPAVAAELIPALGPRLVQACGIGSGQRVLDVAAGSGNAAIPAAAAGAVVTASDLTPELFDAGRTIARQRGVELDWVEADAESMPFADNSFDVVMSCVGAMFAPHHEATADEIIRVVRPGGTIGMINWTPGGFIGNLFATMKPYAPPPPPGASPAPLWGDADHVRELFGDRVTDLETHRETVVMDHCATPLDFREYWKRNYGPTITTYRFNQDDPEQTAALDRDFLALLEGWNHSTEGGRTAYEAEYLVVTATKR</sequence>
<dbReference type="InterPro" id="IPR029063">
    <property type="entry name" value="SAM-dependent_MTases_sf"/>
</dbReference>